<feature type="domain" description="Mur ligase C-terminal" evidence="16">
    <location>
        <begin position="333"/>
        <end position="466"/>
    </location>
</feature>
<dbReference type="GO" id="GO:0008763">
    <property type="term" value="F:UDP-N-acetylmuramate-L-alanine ligase activity"/>
    <property type="evidence" value="ECO:0007669"/>
    <property type="project" value="UniProtKB-UniRule"/>
</dbReference>
<dbReference type="Pfam" id="PF02875">
    <property type="entry name" value="Mur_ligase_C"/>
    <property type="match status" value="1"/>
</dbReference>
<dbReference type="SUPFAM" id="SSF51984">
    <property type="entry name" value="MurCD N-terminal domain"/>
    <property type="match status" value="1"/>
</dbReference>
<comment type="pathway">
    <text evidence="2 14">Cell wall biogenesis; peptidoglycan biosynthesis.</text>
</comment>
<gene>
    <name evidence="14" type="primary">murC</name>
    <name evidence="18" type="ORF">IFE08_06250</name>
</gene>
<dbReference type="GO" id="GO:0051301">
    <property type="term" value="P:cell division"/>
    <property type="evidence" value="ECO:0007669"/>
    <property type="project" value="UniProtKB-KW"/>
</dbReference>
<evidence type="ECO:0000256" key="7">
    <source>
        <dbReference type="ARBA" id="ARBA00022741"/>
    </source>
</evidence>
<evidence type="ECO:0000313" key="18">
    <source>
        <dbReference type="EMBL" id="QOW61937.1"/>
    </source>
</evidence>
<evidence type="ECO:0000256" key="4">
    <source>
        <dbReference type="ARBA" id="ARBA00022490"/>
    </source>
</evidence>
<keyword evidence="8 14" id="KW-0067">ATP-binding</keyword>
<keyword evidence="4 14" id="KW-0963">Cytoplasm</keyword>
<dbReference type="RefSeq" id="WP_194077442.1">
    <property type="nucleotide sequence ID" value="NZ_CP061839.1"/>
</dbReference>
<evidence type="ECO:0000256" key="14">
    <source>
        <dbReference type="HAMAP-Rule" id="MF_00046"/>
    </source>
</evidence>
<keyword evidence="12 14" id="KW-0961">Cell wall biogenesis/degradation</keyword>
<evidence type="ECO:0000256" key="10">
    <source>
        <dbReference type="ARBA" id="ARBA00022984"/>
    </source>
</evidence>
<keyword evidence="11 14" id="KW-0131">Cell cycle</keyword>
<evidence type="ECO:0000256" key="9">
    <source>
        <dbReference type="ARBA" id="ARBA00022960"/>
    </source>
</evidence>
<dbReference type="Pfam" id="PF01225">
    <property type="entry name" value="Mur_ligase"/>
    <property type="match status" value="1"/>
</dbReference>
<dbReference type="NCBIfam" id="TIGR01082">
    <property type="entry name" value="murC"/>
    <property type="match status" value="1"/>
</dbReference>
<evidence type="ECO:0000256" key="8">
    <source>
        <dbReference type="ARBA" id="ARBA00022840"/>
    </source>
</evidence>
<dbReference type="GO" id="GO:0005524">
    <property type="term" value="F:ATP binding"/>
    <property type="evidence" value="ECO:0007669"/>
    <property type="project" value="UniProtKB-UniRule"/>
</dbReference>
<dbReference type="InterPro" id="IPR013221">
    <property type="entry name" value="Mur_ligase_cen"/>
</dbReference>
<dbReference type="GO" id="GO:0009252">
    <property type="term" value="P:peptidoglycan biosynthetic process"/>
    <property type="evidence" value="ECO:0007669"/>
    <property type="project" value="UniProtKB-UniRule"/>
</dbReference>
<keyword evidence="10 14" id="KW-0573">Peptidoglycan synthesis</keyword>
<dbReference type="HAMAP" id="MF_00046">
    <property type="entry name" value="MurC"/>
    <property type="match status" value="1"/>
</dbReference>
<dbReference type="UniPathway" id="UPA00219"/>
<evidence type="ECO:0000256" key="1">
    <source>
        <dbReference type="ARBA" id="ARBA00004496"/>
    </source>
</evidence>
<dbReference type="Gene3D" id="3.40.1190.10">
    <property type="entry name" value="Mur-like, catalytic domain"/>
    <property type="match status" value="1"/>
</dbReference>
<keyword evidence="9 14" id="KW-0133">Cell shape</keyword>
<dbReference type="EC" id="6.3.2.8" evidence="3 14"/>
<evidence type="ECO:0000256" key="12">
    <source>
        <dbReference type="ARBA" id="ARBA00023316"/>
    </source>
</evidence>
<dbReference type="InterPro" id="IPR036615">
    <property type="entry name" value="Mur_ligase_C_dom_sf"/>
</dbReference>
<dbReference type="Gene3D" id="3.40.50.720">
    <property type="entry name" value="NAD(P)-binding Rossmann-like Domain"/>
    <property type="match status" value="1"/>
</dbReference>
<dbReference type="InterPro" id="IPR036565">
    <property type="entry name" value="Mur-like_cat_sf"/>
</dbReference>
<organism evidence="18 19">
    <name type="scientific">Treponema pedis</name>
    <dbReference type="NCBI Taxonomy" id="409322"/>
    <lineage>
        <taxon>Bacteria</taxon>
        <taxon>Pseudomonadati</taxon>
        <taxon>Spirochaetota</taxon>
        <taxon>Spirochaetia</taxon>
        <taxon>Spirochaetales</taxon>
        <taxon>Treponemataceae</taxon>
        <taxon>Treponema</taxon>
    </lineage>
</organism>
<name>A0A7S6WSE2_9SPIR</name>
<evidence type="ECO:0000256" key="3">
    <source>
        <dbReference type="ARBA" id="ARBA00012211"/>
    </source>
</evidence>
<feature type="domain" description="Mur ligase N-terminal catalytic" evidence="15">
    <location>
        <begin position="14"/>
        <end position="113"/>
    </location>
</feature>
<feature type="binding site" evidence="14">
    <location>
        <begin position="122"/>
        <end position="128"/>
    </location>
    <ligand>
        <name>ATP</name>
        <dbReference type="ChEBI" id="CHEBI:30616"/>
    </ligand>
</feature>
<keyword evidence="5 14" id="KW-0436">Ligase</keyword>
<dbReference type="InterPro" id="IPR000713">
    <property type="entry name" value="Mur_ligase_N"/>
</dbReference>
<comment type="subcellular location">
    <subcellularLocation>
        <location evidence="1 14">Cytoplasm</location>
    </subcellularLocation>
</comment>
<dbReference type="InterPro" id="IPR005758">
    <property type="entry name" value="UDP-N-AcMur_Ala_ligase_MurC"/>
</dbReference>
<comment type="catalytic activity">
    <reaction evidence="13 14">
        <text>UDP-N-acetyl-alpha-D-muramate + L-alanine + ATP = UDP-N-acetyl-alpha-D-muramoyl-L-alanine + ADP + phosphate + H(+)</text>
        <dbReference type="Rhea" id="RHEA:23372"/>
        <dbReference type="ChEBI" id="CHEBI:15378"/>
        <dbReference type="ChEBI" id="CHEBI:30616"/>
        <dbReference type="ChEBI" id="CHEBI:43474"/>
        <dbReference type="ChEBI" id="CHEBI:57972"/>
        <dbReference type="ChEBI" id="CHEBI:70757"/>
        <dbReference type="ChEBI" id="CHEBI:83898"/>
        <dbReference type="ChEBI" id="CHEBI:456216"/>
        <dbReference type="EC" id="6.3.2.8"/>
    </reaction>
</comment>
<proteinExistence type="inferred from homology"/>
<accession>A0A7S6WSE2</accession>
<dbReference type="GO" id="GO:0008360">
    <property type="term" value="P:regulation of cell shape"/>
    <property type="evidence" value="ECO:0007669"/>
    <property type="project" value="UniProtKB-KW"/>
</dbReference>
<dbReference type="AlphaFoldDB" id="A0A7S6WSE2"/>
<dbReference type="SUPFAM" id="SSF53623">
    <property type="entry name" value="MurD-like peptide ligases, catalytic domain"/>
    <property type="match status" value="1"/>
</dbReference>
<evidence type="ECO:0000256" key="11">
    <source>
        <dbReference type="ARBA" id="ARBA00023306"/>
    </source>
</evidence>
<dbReference type="InterPro" id="IPR004101">
    <property type="entry name" value="Mur_ligase_C"/>
</dbReference>
<dbReference type="Gene3D" id="3.90.190.20">
    <property type="entry name" value="Mur ligase, C-terminal domain"/>
    <property type="match status" value="1"/>
</dbReference>
<evidence type="ECO:0000259" key="17">
    <source>
        <dbReference type="Pfam" id="PF08245"/>
    </source>
</evidence>
<dbReference type="Pfam" id="PF08245">
    <property type="entry name" value="Mur_ligase_M"/>
    <property type="match status" value="1"/>
</dbReference>
<evidence type="ECO:0000259" key="16">
    <source>
        <dbReference type="Pfam" id="PF02875"/>
    </source>
</evidence>
<dbReference type="SUPFAM" id="SSF53244">
    <property type="entry name" value="MurD-like peptide ligases, peptide-binding domain"/>
    <property type="match status" value="1"/>
</dbReference>
<evidence type="ECO:0000256" key="2">
    <source>
        <dbReference type="ARBA" id="ARBA00004752"/>
    </source>
</evidence>
<keyword evidence="6 14" id="KW-0132">Cell division</keyword>
<dbReference type="GO" id="GO:0071555">
    <property type="term" value="P:cell wall organization"/>
    <property type="evidence" value="ECO:0007669"/>
    <property type="project" value="UniProtKB-KW"/>
</dbReference>
<feature type="domain" description="Mur ligase central" evidence="17">
    <location>
        <begin position="120"/>
        <end position="301"/>
    </location>
</feature>
<comment type="function">
    <text evidence="14">Cell wall formation.</text>
</comment>
<dbReference type="EMBL" id="CP061839">
    <property type="protein sequence ID" value="QOW61937.1"/>
    <property type="molecule type" value="Genomic_DNA"/>
</dbReference>
<evidence type="ECO:0000313" key="19">
    <source>
        <dbReference type="Proteomes" id="UP000593915"/>
    </source>
</evidence>
<dbReference type="GO" id="GO:0005737">
    <property type="term" value="C:cytoplasm"/>
    <property type="evidence" value="ECO:0007669"/>
    <property type="project" value="UniProtKB-SubCell"/>
</dbReference>
<dbReference type="PANTHER" id="PTHR43445">
    <property type="entry name" value="UDP-N-ACETYLMURAMATE--L-ALANINE LIGASE-RELATED"/>
    <property type="match status" value="1"/>
</dbReference>
<evidence type="ECO:0000256" key="6">
    <source>
        <dbReference type="ARBA" id="ARBA00022618"/>
    </source>
</evidence>
<dbReference type="PANTHER" id="PTHR43445:SF3">
    <property type="entry name" value="UDP-N-ACETYLMURAMATE--L-ALANINE LIGASE"/>
    <property type="match status" value="1"/>
</dbReference>
<dbReference type="Proteomes" id="UP000593915">
    <property type="component" value="Chromosome"/>
</dbReference>
<comment type="similarity">
    <text evidence="14">Belongs to the MurCDEF family.</text>
</comment>
<evidence type="ECO:0000256" key="5">
    <source>
        <dbReference type="ARBA" id="ARBA00022598"/>
    </source>
</evidence>
<keyword evidence="7 14" id="KW-0547">Nucleotide-binding</keyword>
<reference evidence="18 19" key="1">
    <citation type="submission" date="2020-09" db="EMBL/GenBank/DDBJ databases">
        <title>Characterization of Treponema spp. from bovine digital dermatitis in Korea.</title>
        <authorList>
            <person name="Espiritu H.M."/>
            <person name="Cho Y.I."/>
            <person name="Mamuad L."/>
        </authorList>
    </citation>
    <scope>NUCLEOTIDE SEQUENCE [LARGE SCALE GENOMIC DNA]</scope>
    <source>
        <strain evidence="18 19">KS1</strain>
    </source>
</reference>
<sequence length="482" mass="53554">MSKIILPENLNGFKIYMIGIKGTGMAALAEILVSRGAEVSGSDVPEDFYTAKSLKKLNIKIFSPFNEENIPQDVQLIIFSAAYSPDNNEEMYAVQQKNIPALSYPEALGALSKYSFSAGISGVHGKTTTTGMTGTILKELKLPASVLAGSVIANFNNSCTMLNGSKYFVAETCEYKRHFLNFHPRKIILTSVEPDHQDYYPTYESILTAFLQYTDKLPQFGELFYCADDEGACEAAKLMFASRPDLSYIPYGEKAIGDYKITVHGVKNEKLSFSLAGFAGEFSLQIPGRHNVLNAAAAIALSISLLKEEHGELKIADMSAIRKAVSSYRGASRRTEFIGKAKNKDILVYDDYAHHPTAIKTLLKGLKEFYPDRRIIADFMAHTYSRTEALLDEFASCFTDADIVILHKIFSSAREKYSGQVDAELLFSKTKKHHKNVFFFNEVLDAKGFLLGKLRNGDLFITIGAGENYILSKEILKKENNL</sequence>
<protein>
    <recommendedName>
        <fullName evidence="3 14">UDP-N-acetylmuramate--L-alanine ligase</fullName>
        <ecNumber evidence="3 14">6.3.2.8</ecNumber>
    </recommendedName>
    <alternativeName>
        <fullName evidence="14">UDP-N-acetylmuramoyl-L-alanine synthetase</fullName>
    </alternativeName>
</protein>
<dbReference type="InterPro" id="IPR050061">
    <property type="entry name" value="MurCDEF_pg_biosynth"/>
</dbReference>
<evidence type="ECO:0000259" key="15">
    <source>
        <dbReference type="Pfam" id="PF01225"/>
    </source>
</evidence>
<evidence type="ECO:0000256" key="13">
    <source>
        <dbReference type="ARBA" id="ARBA00047833"/>
    </source>
</evidence>